<evidence type="ECO:0000313" key="2">
    <source>
        <dbReference type="Proteomes" id="UP000325672"/>
    </source>
</evidence>
<evidence type="ECO:0000313" key="1">
    <source>
        <dbReference type="EMBL" id="KAE8132428.1"/>
    </source>
</evidence>
<sequence length="196" mass="23040">MDSQDHERDLLSELQQSTSLFLMLGGHLPKHKQLPLPADYVGKSLDDIKRCMRLFQDTYLFPHLMKIWRDQGINIDIDVFLSHLREQASQKINLDIGRCLQIFRSGFPPQIIFVHARRTTTDYCKLHWVLTLECNDTTISSNHTQAGLEWNRDYHTDTVDITYTVQNHPTQQEMKYWASRVPVKRLEHMCSCALWV</sequence>
<dbReference type="AlphaFoldDB" id="A0A5N6SCI3"/>
<dbReference type="RefSeq" id="XP_031908491.1">
    <property type="nucleotide sequence ID" value="XM_032060933.1"/>
</dbReference>
<dbReference type="Proteomes" id="UP000325672">
    <property type="component" value="Unassembled WGS sequence"/>
</dbReference>
<organism evidence="1 2">
    <name type="scientific">Aspergillus pseudotamarii</name>
    <dbReference type="NCBI Taxonomy" id="132259"/>
    <lineage>
        <taxon>Eukaryota</taxon>
        <taxon>Fungi</taxon>
        <taxon>Dikarya</taxon>
        <taxon>Ascomycota</taxon>
        <taxon>Pezizomycotina</taxon>
        <taxon>Eurotiomycetes</taxon>
        <taxon>Eurotiomycetidae</taxon>
        <taxon>Eurotiales</taxon>
        <taxon>Aspergillaceae</taxon>
        <taxon>Aspergillus</taxon>
        <taxon>Aspergillus subgen. Circumdati</taxon>
    </lineage>
</organism>
<protein>
    <submittedName>
        <fullName evidence="1">Uncharacterized protein</fullName>
    </submittedName>
</protein>
<dbReference type="EMBL" id="ML743633">
    <property type="protein sequence ID" value="KAE8132428.1"/>
    <property type="molecule type" value="Genomic_DNA"/>
</dbReference>
<accession>A0A5N6SCI3</accession>
<dbReference type="OrthoDB" id="10325552at2759"/>
<proteinExistence type="predicted"/>
<gene>
    <name evidence="1" type="ORF">BDV38DRAFT_287744</name>
</gene>
<name>A0A5N6SCI3_ASPPS</name>
<dbReference type="GeneID" id="43645143"/>
<keyword evidence="2" id="KW-1185">Reference proteome</keyword>
<reference evidence="1 2" key="1">
    <citation type="submission" date="2019-04" db="EMBL/GenBank/DDBJ databases">
        <title>Friends and foes A comparative genomics study of 23 Aspergillus species from section Flavi.</title>
        <authorList>
            <consortium name="DOE Joint Genome Institute"/>
            <person name="Kjaerbolling I."/>
            <person name="Vesth T."/>
            <person name="Frisvad J.C."/>
            <person name="Nybo J.L."/>
            <person name="Theobald S."/>
            <person name="Kildgaard S."/>
            <person name="Isbrandt T."/>
            <person name="Kuo A."/>
            <person name="Sato A."/>
            <person name="Lyhne E.K."/>
            <person name="Kogle M.E."/>
            <person name="Wiebenga A."/>
            <person name="Kun R.S."/>
            <person name="Lubbers R.J."/>
            <person name="Makela M.R."/>
            <person name="Barry K."/>
            <person name="Chovatia M."/>
            <person name="Clum A."/>
            <person name="Daum C."/>
            <person name="Haridas S."/>
            <person name="He G."/>
            <person name="LaButti K."/>
            <person name="Lipzen A."/>
            <person name="Mondo S."/>
            <person name="Riley R."/>
            <person name="Salamov A."/>
            <person name="Simmons B.A."/>
            <person name="Magnuson J.K."/>
            <person name="Henrissat B."/>
            <person name="Mortensen U.H."/>
            <person name="Larsen T.O."/>
            <person name="Devries R.P."/>
            <person name="Grigoriev I.V."/>
            <person name="Machida M."/>
            <person name="Baker S.E."/>
            <person name="Andersen M.R."/>
        </authorList>
    </citation>
    <scope>NUCLEOTIDE SEQUENCE [LARGE SCALE GENOMIC DNA]</scope>
    <source>
        <strain evidence="1 2">CBS 117625</strain>
    </source>
</reference>